<feature type="domain" description="Luciferase-like" evidence="7">
    <location>
        <begin position="16"/>
        <end position="209"/>
    </location>
</feature>
<proteinExistence type="inferred from homology"/>
<feature type="binding site" evidence="6">
    <location>
        <position position="81"/>
    </location>
    <ligand>
        <name>FMN</name>
        <dbReference type="ChEBI" id="CHEBI:58210"/>
    </ligand>
</feature>
<evidence type="ECO:0000259" key="7">
    <source>
        <dbReference type="Pfam" id="PF00296"/>
    </source>
</evidence>
<dbReference type="GO" id="GO:0016705">
    <property type="term" value="F:oxidoreductase activity, acting on paired donors, with incorporation or reduction of molecular oxygen"/>
    <property type="evidence" value="ECO:0007669"/>
    <property type="project" value="InterPro"/>
</dbReference>
<dbReference type="Pfam" id="PF00296">
    <property type="entry name" value="Bac_luciferase"/>
    <property type="match status" value="1"/>
</dbReference>
<dbReference type="SUPFAM" id="SSF51679">
    <property type="entry name" value="Bacterial luciferase-like"/>
    <property type="match status" value="1"/>
</dbReference>
<evidence type="ECO:0000256" key="6">
    <source>
        <dbReference type="PIRSR" id="PIRSR000337-1"/>
    </source>
</evidence>
<keyword evidence="2 6" id="KW-0288">FMN</keyword>
<dbReference type="PANTHER" id="PTHR30011:SF16">
    <property type="entry name" value="C2H2 FINGER DOMAIN TRANSCRIPTION FACTOR (EUROFUNG)-RELATED"/>
    <property type="match status" value="1"/>
</dbReference>
<dbReference type="InterPro" id="IPR011251">
    <property type="entry name" value="Luciferase-like_dom"/>
</dbReference>
<dbReference type="InterPro" id="IPR016215">
    <property type="entry name" value="NTA_MOA"/>
</dbReference>
<evidence type="ECO:0000256" key="2">
    <source>
        <dbReference type="ARBA" id="ARBA00022643"/>
    </source>
</evidence>
<reference evidence="8" key="1">
    <citation type="journal article" date="2019" name="Appl. Environ. Microbiol.">
        <title>Comparative investigation into formycin A and pyrazofurin A biosynthesis reveals branch pathways for the construction of C-nucleoside scaffolds.</title>
        <authorList>
            <person name="Zhang M."/>
            <person name="Zhang P."/>
            <person name="Xu G."/>
            <person name="Zhou W."/>
            <person name="Gao Y."/>
            <person name="Gong R."/>
            <person name="Cai Y.S."/>
            <person name="Cong H."/>
            <person name="Deng Z."/>
            <person name="Price N.P.J."/>
            <person name="Mao X."/>
            <person name="Chen W."/>
        </authorList>
    </citation>
    <scope>NUCLEOTIDE SEQUENCE</scope>
    <source>
        <strain evidence="8">NRRL 3601</strain>
    </source>
</reference>
<name>A0A646SL99_9ACTN</name>
<evidence type="ECO:0000256" key="3">
    <source>
        <dbReference type="ARBA" id="ARBA00023002"/>
    </source>
</evidence>
<keyword evidence="3" id="KW-0560">Oxidoreductase</keyword>
<protein>
    <submittedName>
        <fullName evidence="8">Putative monooxygenase</fullName>
    </submittedName>
</protein>
<evidence type="ECO:0000256" key="4">
    <source>
        <dbReference type="ARBA" id="ARBA00023033"/>
    </source>
</evidence>
<dbReference type="GO" id="GO:0004497">
    <property type="term" value="F:monooxygenase activity"/>
    <property type="evidence" value="ECO:0007669"/>
    <property type="project" value="UniProtKB-KW"/>
</dbReference>
<dbReference type="AlphaFoldDB" id="A0A646SL99"/>
<gene>
    <name evidence="8" type="primary">prfE</name>
</gene>
<comment type="similarity">
    <text evidence="5">Belongs to the NtaA/SnaA/DszA monooxygenase family.</text>
</comment>
<dbReference type="PANTHER" id="PTHR30011">
    <property type="entry name" value="ALKANESULFONATE MONOOXYGENASE-RELATED"/>
    <property type="match status" value="1"/>
</dbReference>
<dbReference type="InterPro" id="IPR051260">
    <property type="entry name" value="Diverse_substr_monoxygenases"/>
</dbReference>
<keyword evidence="1 6" id="KW-0285">Flavoprotein</keyword>
<evidence type="ECO:0000256" key="5">
    <source>
        <dbReference type="ARBA" id="ARBA00033748"/>
    </source>
</evidence>
<keyword evidence="4 8" id="KW-0503">Monooxygenase</keyword>
<sequence length="329" mass="34656">MRSGAYSSSATIVGYHLSGMDLTGPSSELVATARTVEEAGADYLVLPDRTAARPDGASPPAALIAAAFLAAHTSEIGIVVTAATGYHEPYSLARQIASLDHISAGRVGWFADSATDAASDANHRREGHDPAAAPETRALEFVPLVRDLWDSWEDDAFVHEKDTGRFVDPAKIHVVDHVGTALAVRGPLNVIRPPQGHPVVFARAADTSVAHHADVLVSDVPQQGHILAVEPFVAADEVAARELHAAAGSPAGGDVLVGTPEQVAAQLRDRHVLVRFTTRAQLVAFTTHVLPLLDKSAPTGATLRERLGLPAVANRFAPTQDKELIGNAR</sequence>
<evidence type="ECO:0000256" key="1">
    <source>
        <dbReference type="ARBA" id="ARBA00022630"/>
    </source>
</evidence>
<evidence type="ECO:0000313" key="8">
    <source>
        <dbReference type="EMBL" id="QDX19147.1"/>
    </source>
</evidence>
<dbReference type="Gene3D" id="3.20.20.30">
    <property type="entry name" value="Luciferase-like domain"/>
    <property type="match status" value="2"/>
</dbReference>
<organism evidence="8">
    <name type="scientific">Streptomyces candidus</name>
    <dbReference type="NCBI Taxonomy" id="67283"/>
    <lineage>
        <taxon>Bacteria</taxon>
        <taxon>Bacillati</taxon>
        <taxon>Actinomycetota</taxon>
        <taxon>Actinomycetes</taxon>
        <taxon>Kitasatosporales</taxon>
        <taxon>Streptomycetaceae</taxon>
        <taxon>Streptomyces</taxon>
    </lineage>
</organism>
<dbReference type="PIRSF" id="PIRSF000337">
    <property type="entry name" value="NTA_MOA"/>
    <property type="match status" value="1"/>
</dbReference>
<dbReference type="InterPro" id="IPR036661">
    <property type="entry name" value="Luciferase-like_sf"/>
</dbReference>
<dbReference type="EMBL" id="MH493900">
    <property type="protein sequence ID" value="QDX19147.1"/>
    <property type="molecule type" value="Genomic_DNA"/>
</dbReference>
<accession>A0A646SL99</accession>